<feature type="region of interest" description="Disordered" evidence="3">
    <location>
        <begin position="125"/>
        <end position="152"/>
    </location>
</feature>
<keyword evidence="4" id="KW-1133">Transmembrane helix</keyword>
<evidence type="ECO:0000256" key="1">
    <source>
        <dbReference type="ARBA" id="ARBA00023015"/>
    </source>
</evidence>
<dbReference type="Gene3D" id="1.10.10.1320">
    <property type="entry name" value="Anti-sigma factor, zinc-finger domain"/>
    <property type="match status" value="1"/>
</dbReference>
<protein>
    <recommendedName>
        <fullName evidence="7">Zinc-finger</fullName>
    </recommendedName>
</protein>
<feature type="region of interest" description="Disordered" evidence="3">
    <location>
        <begin position="75"/>
        <end position="98"/>
    </location>
</feature>
<dbReference type="AlphaFoldDB" id="A0A1W7CYH6"/>
<keyword evidence="6" id="KW-1185">Reference proteome</keyword>
<sequence length="267" mass="27506">MNEAHPEPADIAALDEDLLPPDDVARLRAHLDRCATCADIHADLAALRQALGDLPDPGPIPEDIADRIDRALADERAPASAPSVSRETTPRPASERRARRARLALAAAGAVVFLGVGGTLLPALSGSEGSSEGDGGSEVAVDGGEVPEAADGEPLEDQVQALLATTETNSPMMAEEGMGAEGPPDRPSPEPPSTTAVPACVVAAIGRAEAPIAVEEERYDGVHAYLVVLPHAADPEQVDAYVVAATCEATASPASGEILVRESYPRE</sequence>
<evidence type="ECO:0000313" key="5">
    <source>
        <dbReference type="EMBL" id="ARQ69765.1"/>
    </source>
</evidence>
<dbReference type="KEGG" id="smao:CAG99_13615"/>
<evidence type="ECO:0000256" key="3">
    <source>
        <dbReference type="SAM" id="MobiDB-lite"/>
    </source>
</evidence>
<dbReference type="EMBL" id="CP021121">
    <property type="protein sequence ID" value="ARQ69765.1"/>
    <property type="molecule type" value="Genomic_DNA"/>
</dbReference>
<accession>A0A1W7CYH6</accession>
<dbReference type="RefSeq" id="WP_086159634.1">
    <property type="nucleotide sequence ID" value="NZ_CP021121.1"/>
</dbReference>
<evidence type="ECO:0000256" key="2">
    <source>
        <dbReference type="ARBA" id="ARBA00023163"/>
    </source>
</evidence>
<feature type="region of interest" description="Disordered" evidence="3">
    <location>
        <begin position="173"/>
        <end position="195"/>
    </location>
</feature>
<evidence type="ECO:0000256" key="4">
    <source>
        <dbReference type="SAM" id="Phobius"/>
    </source>
</evidence>
<reference evidence="5 6" key="1">
    <citation type="submission" date="2017-05" db="EMBL/GenBank/DDBJ databases">
        <title>Complete genome sequence of Streptomyces sp. SCSIO 03032 revealed the diverse biosynthetic pathways for its bioactive secondary metabolites.</title>
        <authorList>
            <person name="Ma L."/>
            <person name="Zhu Y."/>
            <person name="Zhang W."/>
            <person name="Zhang G."/>
            <person name="Tian X."/>
            <person name="Zhang S."/>
            <person name="Zhang C."/>
        </authorList>
    </citation>
    <scope>NUCLEOTIDE SEQUENCE [LARGE SCALE GENOMIC DNA]</scope>
    <source>
        <strain evidence="5 6">SCSIO 03032</strain>
    </source>
</reference>
<dbReference type="Proteomes" id="UP000194218">
    <property type="component" value="Chromosome"/>
</dbReference>
<name>A0A1W7CYH6_9ACTN</name>
<organism evidence="5 6">
    <name type="scientific">Streptomyces marincola</name>
    <dbReference type="NCBI Taxonomy" id="2878388"/>
    <lineage>
        <taxon>Bacteria</taxon>
        <taxon>Bacillati</taxon>
        <taxon>Actinomycetota</taxon>
        <taxon>Actinomycetes</taxon>
        <taxon>Kitasatosporales</taxon>
        <taxon>Streptomycetaceae</taxon>
        <taxon>Streptomyces</taxon>
    </lineage>
</organism>
<keyword evidence="2" id="KW-0804">Transcription</keyword>
<dbReference type="InterPro" id="IPR041916">
    <property type="entry name" value="Anti_sigma_zinc_sf"/>
</dbReference>
<evidence type="ECO:0008006" key="7">
    <source>
        <dbReference type="Google" id="ProtNLM"/>
    </source>
</evidence>
<dbReference type="OrthoDB" id="4350643at2"/>
<keyword evidence="4" id="KW-0812">Transmembrane</keyword>
<keyword evidence="4" id="KW-0472">Membrane</keyword>
<feature type="transmembrane region" description="Helical" evidence="4">
    <location>
        <begin position="103"/>
        <end position="124"/>
    </location>
</feature>
<proteinExistence type="predicted"/>
<keyword evidence="1" id="KW-0805">Transcription regulation</keyword>
<evidence type="ECO:0000313" key="6">
    <source>
        <dbReference type="Proteomes" id="UP000194218"/>
    </source>
</evidence>
<gene>
    <name evidence="5" type="ORF">CAG99_13615</name>
</gene>